<feature type="domain" description="Peptidase S9 prolyl oligopeptidase catalytic" evidence="16">
    <location>
        <begin position="969"/>
        <end position="1099"/>
    </location>
</feature>
<feature type="compositionally biased region" description="Low complexity" evidence="15">
    <location>
        <begin position="266"/>
        <end position="284"/>
    </location>
</feature>
<keyword evidence="5" id="KW-0735">Signal-anchor</keyword>
<accession>A0AAE0REH2</accession>
<feature type="domain" description="Dipeptidylpeptidase IV N-terminal" evidence="17">
    <location>
        <begin position="577"/>
        <end position="796"/>
    </location>
</feature>
<feature type="non-terminal residue" evidence="18">
    <location>
        <position position="1119"/>
    </location>
</feature>
<dbReference type="GO" id="GO:0015459">
    <property type="term" value="F:potassium channel regulator activity"/>
    <property type="evidence" value="ECO:0007669"/>
    <property type="project" value="TreeGrafter"/>
</dbReference>
<dbReference type="Gene3D" id="3.40.50.1820">
    <property type="entry name" value="alpha/beta hydrolase"/>
    <property type="match status" value="1"/>
</dbReference>
<protein>
    <recommendedName>
        <fullName evidence="12">A-type potassium channel modulatory protein DPP6</fullName>
    </recommendedName>
    <alternativeName>
        <fullName evidence="13">Dipeptidyl aminopeptidase-like protein 6</fullName>
    </alternativeName>
    <alternativeName>
        <fullName evidence="11">Dipeptidyl peptidase 6</fullName>
    </alternativeName>
    <alternativeName>
        <fullName evidence="10">Dipeptidyl peptidase VI</fullName>
    </alternativeName>
</protein>
<dbReference type="Proteomes" id="UP001274896">
    <property type="component" value="Unassembled WGS sequence"/>
</dbReference>
<dbReference type="SUPFAM" id="SSF53474">
    <property type="entry name" value="alpha/beta-Hydrolases"/>
    <property type="match status" value="2"/>
</dbReference>
<feature type="compositionally biased region" description="Low complexity" evidence="15">
    <location>
        <begin position="240"/>
        <end position="250"/>
    </location>
</feature>
<evidence type="ECO:0000256" key="1">
    <source>
        <dbReference type="ARBA" id="ARBA00004401"/>
    </source>
</evidence>
<keyword evidence="19" id="KW-1185">Reference proteome</keyword>
<sequence length="1119" mass="124778">EGDNLALKRKVTVEDIFRKDFRVHDPEAKWISDEEILYRNREGDVLKFSVETNESTVLVSNRKFEMYKAVKYELSADLKHVLLAYNVEPFYRHSFSAYYIICSLETPETWILTPPEVRNTLLQYAGWGPRGQQLIFIFENNIYYRSTIESRTIRLVSTGKEGVIFNGLCDWLYEEMIFQSHVAHWWSPDGARLAYASINNTLVPKMELPMFTGSPYPTSRAYHYPKPGRKGSSLSRDAQTSLSPDTSSSSSRRDPEAFSGQPRDIVSPVCPGSSPGPLPGGACPEHLSRETSRRHPKQMPEPPQLPPFDVEEQRLYFEPLPGDRAPYPISKGAPCHPTEEAHFGRLYPGSYPFGHDPELMTIVEASNSPPVNSVGRELLAPSEAPNGLPELPRGRPIVLLHGLTELLPDPSFCFRDHPGCSSLGLPVCLSCLRSPPSQPGSIGLLLQLDGIPYFQCPPLCSGIAAARGTRDLTATALDGCVNNGGGEHGPLRLNVPNLPRHLVETLPEVGVEDPPNRGISKTFPTDPHNTFGPAKSVRHPPPRVPQAKTRPPGARLRAPTPGLAPGWGPGDASPGDAGEHNPVISLYVVNLNGPLHTIQMKRPDDHRIREFYITMVKWASSTKLVVKWLNRAQNFSILSLCEVTTGVCIKKHEDVSESWLDRQNEAPLFSKDGLKFFFTHATPQGARGKFFHVSMATTEPNSTSDTLRSITSGNWDVTHLLAYNEDAQLIYYVSTEEDPKQRHLYRCVRCVSAQTVGSFTRLCLSCGLTDACGFVSSSFSHNMAFFLLHCKGPGVPFVSIYRISDKQKLLDIELNLNLRKTVDSMQMPRVEYRKIEVDDYALSLQIQKPAGFINTAHYPLLLLVDGTPGGQAVLERFQVDWVTVLVSSLDVVAVRCDGRGSVSRGSGFVHMLDKEDHLKALSILAKEPYIDKTRIGAFGQMCFPACNVMKDGRSDDDDDDDDDDVFQVYGGHITSLLLSSEASVLKCGALLSPITDFRLYASFFSERYFGLPHPEHGAYETFNFTQRASQFVDKILIVHPTADEKVHFQHTAKFISGLISGKANYSLQIYPDEGHFLHSEAVRRHLSESLLHFFEECFRRSGDTFEDDLDLEEKSDMQG</sequence>
<feature type="region of interest" description="Disordered" evidence="15">
    <location>
        <begin position="219"/>
        <end position="307"/>
    </location>
</feature>
<dbReference type="GO" id="GO:0006508">
    <property type="term" value="P:proteolysis"/>
    <property type="evidence" value="ECO:0007669"/>
    <property type="project" value="InterPro"/>
</dbReference>
<comment type="subunit">
    <text evidence="14">Homodimer (in vitro). Interacts with KCND2. Identified in a complex with KCND2 and KCNIP2. Forms an octameric complex composed of four DPP6 subunits bound to the KCND2 tetramer. Interacts with KCND3; this interaction modulates the channel gating kinetics namely channel activation and inactivation kinetics and rate of recovery from inactivation.</text>
</comment>
<organism evidence="18 19">
    <name type="scientific">Hemibagrus guttatus</name>
    <dbReference type="NCBI Taxonomy" id="175788"/>
    <lineage>
        <taxon>Eukaryota</taxon>
        <taxon>Metazoa</taxon>
        <taxon>Chordata</taxon>
        <taxon>Craniata</taxon>
        <taxon>Vertebrata</taxon>
        <taxon>Euteleostomi</taxon>
        <taxon>Actinopterygii</taxon>
        <taxon>Neopterygii</taxon>
        <taxon>Teleostei</taxon>
        <taxon>Ostariophysi</taxon>
        <taxon>Siluriformes</taxon>
        <taxon>Bagridae</taxon>
        <taxon>Hemibagrus</taxon>
    </lineage>
</organism>
<comment type="subcellular location">
    <subcellularLocation>
        <location evidence="1">Cell membrane</location>
        <topology evidence="1">Single-pass type II membrane protein</topology>
    </subcellularLocation>
</comment>
<keyword evidence="3" id="KW-1003">Cell membrane</keyword>
<evidence type="ECO:0000256" key="14">
    <source>
        <dbReference type="ARBA" id="ARBA00046476"/>
    </source>
</evidence>
<evidence type="ECO:0000256" key="11">
    <source>
        <dbReference type="ARBA" id="ARBA00042016"/>
    </source>
</evidence>
<evidence type="ECO:0000256" key="12">
    <source>
        <dbReference type="ARBA" id="ARBA00044990"/>
    </source>
</evidence>
<keyword evidence="7" id="KW-0472">Membrane</keyword>
<comment type="similarity">
    <text evidence="2">Belongs to the peptidase S9B family.</text>
</comment>
<dbReference type="SUPFAM" id="SSF82171">
    <property type="entry name" value="DPP6 N-terminal domain-like"/>
    <property type="match status" value="2"/>
</dbReference>
<dbReference type="InterPro" id="IPR029058">
    <property type="entry name" value="AB_hydrolase_fold"/>
</dbReference>
<evidence type="ECO:0000256" key="5">
    <source>
        <dbReference type="ARBA" id="ARBA00022968"/>
    </source>
</evidence>
<reference evidence="18" key="1">
    <citation type="submission" date="2023-06" db="EMBL/GenBank/DDBJ databases">
        <title>Male Hemibagrus guttatus genome.</title>
        <authorList>
            <person name="Bian C."/>
        </authorList>
    </citation>
    <scope>NUCLEOTIDE SEQUENCE</scope>
    <source>
        <strain evidence="18">Male_cb2023</strain>
        <tissue evidence="18">Muscle</tissue>
    </source>
</reference>
<evidence type="ECO:0000313" key="18">
    <source>
        <dbReference type="EMBL" id="KAK3551360.1"/>
    </source>
</evidence>
<evidence type="ECO:0000259" key="16">
    <source>
        <dbReference type="Pfam" id="PF00326"/>
    </source>
</evidence>
<dbReference type="Pfam" id="PF00930">
    <property type="entry name" value="DPPIV_N"/>
    <property type="match status" value="2"/>
</dbReference>
<dbReference type="Pfam" id="PF00326">
    <property type="entry name" value="Peptidase_S9"/>
    <property type="match status" value="1"/>
</dbReference>
<dbReference type="InterPro" id="IPR001375">
    <property type="entry name" value="Peptidase_S9_cat"/>
</dbReference>
<keyword evidence="4" id="KW-0812">Transmembrane</keyword>
<evidence type="ECO:0000256" key="4">
    <source>
        <dbReference type="ARBA" id="ARBA00022692"/>
    </source>
</evidence>
<dbReference type="Gene3D" id="2.140.10.30">
    <property type="entry name" value="Dipeptidylpeptidase IV, N-terminal domain"/>
    <property type="match status" value="2"/>
</dbReference>
<dbReference type="GO" id="GO:0008236">
    <property type="term" value="F:serine-type peptidase activity"/>
    <property type="evidence" value="ECO:0007669"/>
    <property type="project" value="InterPro"/>
</dbReference>
<feature type="region of interest" description="Disordered" evidence="15">
    <location>
        <begin position="509"/>
        <end position="573"/>
    </location>
</feature>
<dbReference type="PANTHER" id="PTHR11731:SF20">
    <property type="entry name" value="DIPEPTIDYL AMINOPEPTIDASE-LIKE PROTEIN 6"/>
    <property type="match status" value="1"/>
</dbReference>
<evidence type="ECO:0000256" key="2">
    <source>
        <dbReference type="ARBA" id="ARBA00006150"/>
    </source>
</evidence>
<name>A0AAE0REH2_9TELE</name>
<dbReference type="GO" id="GO:0008076">
    <property type="term" value="C:voltage-gated potassium channel complex"/>
    <property type="evidence" value="ECO:0007669"/>
    <property type="project" value="TreeGrafter"/>
</dbReference>
<dbReference type="GO" id="GO:1901379">
    <property type="term" value="P:regulation of potassium ion transmembrane transport"/>
    <property type="evidence" value="ECO:0007669"/>
    <property type="project" value="TreeGrafter"/>
</dbReference>
<proteinExistence type="inferred from homology"/>
<gene>
    <name evidence="18" type="ORF">QTP70_015558</name>
</gene>
<evidence type="ECO:0000256" key="6">
    <source>
        <dbReference type="ARBA" id="ARBA00022989"/>
    </source>
</evidence>
<dbReference type="InterPro" id="IPR002469">
    <property type="entry name" value="Peptidase_S9B_N"/>
</dbReference>
<dbReference type="InterPro" id="IPR050278">
    <property type="entry name" value="Serine_Prot_S9B/DPPIV"/>
</dbReference>
<evidence type="ECO:0000259" key="17">
    <source>
        <dbReference type="Pfam" id="PF00930"/>
    </source>
</evidence>
<keyword evidence="8" id="KW-1015">Disulfide bond</keyword>
<feature type="domain" description="Dipeptidylpeptidase IV N-terminal" evidence="17">
    <location>
        <begin position="75"/>
        <end position="236"/>
    </location>
</feature>
<evidence type="ECO:0000256" key="3">
    <source>
        <dbReference type="ARBA" id="ARBA00022475"/>
    </source>
</evidence>
<evidence type="ECO:0000256" key="10">
    <source>
        <dbReference type="ARBA" id="ARBA00041991"/>
    </source>
</evidence>
<keyword evidence="9" id="KW-0325">Glycoprotein</keyword>
<evidence type="ECO:0000256" key="9">
    <source>
        <dbReference type="ARBA" id="ARBA00023180"/>
    </source>
</evidence>
<dbReference type="AlphaFoldDB" id="A0AAE0REH2"/>
<evidence type="ECO:0000313" key="19">
    <source>
        <dbReference type="Proteomes" id="UP001274896"/>
    </source>
</evidence>
<evidence type="ECO:0000256" key="13">
    <source>
        <dbReference type="ARBA" id="ARBA00044999"/>
    </source>
</evidence>
<evidence type="ECO:0000256" key="15">
    <source>
        <dbReference type="SAM" id="MobiDB-lite"/>
    </source>
</evidence>
<dbReference type="PANTHER" id="PTHR11731">
    <property type="entry name" value="PROTEASE FAMILY S9B,C DIPEPTIDYL-PEPTIDASE IV-RELATED"/>
    <property type="match status" value="1"/>
</dbReference>
<comment type="caution">
    <text evidence="18">The sequence shown here is derived from an EMBL/GenBank/DDBJ whole genome shotgun (WGS) entry which is preliminary data.</text>
</comment>
<dbReference type="EMBL" id="JAUCMX010000003">
    <property type="protein sequence ID" value="KAK3551360.1"/>
    <property type="molecule type" value="Genomic_DNA"/>
</dbReference>
<evidence type="ECO:0000256" key="7">
    <source>
        <dbReference type="ARBA" id="ARBA00023136"/>
    </source>
</evidence>
<evidence type="ECO:0000256" key="8">
    <source>
        <dbReference type="ARBA" id="ARBA00023157"/>
    </source>
</evidence>
<keyword evidence="6" id="KW-1133">Transmembrane helix</keyword>